<evidence type="ECO:0000256" key="11">
    <source>
        <dbReference type="ARBA" id="ARBA00023277"/>
    </source>
</evidence>
<dbReference type="OrthoDB" id="550577at2759"/>
<keyword evidence="7" id="KW-0479">Metal-binding</keyword>
<evidence type="ECO:0000313" key="18">
    <source>
        <dbReference type="EMBL" id="OQV22307.1"/>
    </source>
</evidence>
<dbReference type="Pfam" id="PF00128">
    <property type="entry name" value="Alpha-amylase"/>
    <property type="match status" value="1"/>
</dbReference>
<keyword evidence="19" id="KW-1185">Reference proteome</keyword>
<dbReference type="InterPro" id="IPR031319">
    <property type="entry name" value="A-amylase_C"/>
</dbReference>
<dbReference type="Pfam" id="PF02806">
    <property type="entry name" value="Alpha-amylase_C"/>
    <property type="match status" value="1"/>
</dbReference>
<dbReference type="InterPro" id="IPR006046">
    <property type="entry name" value="Alpha_amylase"/>
</dbReference>
<feature type="domain" description="Glycosyl hydrolase family 13 catalytic" evidence="17">
    <location>
        <begin position="32"/>
        <end position="428"/>
    </location>
</feature>
<dbReference type="EC" id="3.2.1.1" evidence="6 14"/>
<comment type="cofactor">
    <cofactor evidence="3">
        <name>chloride</name>
        <dbReference type="ChEBI" id="CHEBI:17996"/>
    </cofactor>
</comment>
<evidence type="ECO:0000313" key="19">
    <source>
        <dbReference type="Proteomes" id="UP000192578"/>
    </source>
</evidence>
<name>A0A1W0X433_HYPEX</name>
<dbReference type="SUPFAM" id="SSF51445">
    <property type="entry name" value="(Trans)glycosidases"/>
    <property type="match status" value="1"/>
</dbReference>
<evidence type="ECO:0000256" key="7">
    <source>
        <dbReference type="ARBA" id="ARBA00022723"/>
    </source>
</evidence>
<comment type="catalytic activity">
    <reaction evidence="1 14">
        <text>Endohydrolysis of (1-&gt;4)-alpha-D-glucosidic linkages in polysaccharides containing three or more (1-&gt;4)-alpha-linked D-glucose units.</text>
        <dbReference type="EC" id="3.2.1.1"/>
    </reaction>
</comment>
<evidence type="ECO:0000256" key="14">
    <source>
        <dbReference type="RuleBase" id="RU361134"/>
    </source>
</evidence>
<protein>
    <recommendedName>
        <fullName evidence="6 14">Alpha-amylase</fullName>
        <ecNumber evidence="6 14">3.2.1.1</ecNumber>
    </recommendedName>
</protein>
<dbReference type="Gene3D" id="2.60.40.1180">
    <property type="entry name" value="Golgi alpha-mannosidase II"/>
    <property type="match status" value="1"/>
</dbReference>
<dbReference type="AlphaFoldDB" id="A0A1W0X433"/>
<keyword evidence="8 14" id="KW-0378">Hydrolase</keyword>
<comment type="subunit">
    <text evidence="5">Monomer.</text>
</comment>
<dbReference type="EMBL" id="MTYJ01000018">
    <property type="protein sequence ID" value="OQV22307.1"/>
    <property type="molecule type" value="Genomic_DNA"/>
</dbReference>
<evidence type="ECO:0000256" key="3">
    <source>
        <dbReference type="ARBA" id="ARBA00001923"/>
    </source>
</evidence>
<keyword evidence="12 14" id="KW-0326">Glycosidase</keyword>
<dbReference type="Gene3D" id="3.20.20.80">
    <property type="entry name" value="Glycosidases"/>
    <property type="match status" value="1"/>
</dbReference>
<evidence type="ECO:0000256" key="9">
    <source>
        <dbReference type="ARBA" id="ARBA00022837"/>
    </source>
</evidence>
<feature type="signal peptide" evidence="15">
    <location>
        <begin position="1"/>
        <end position="19"/>
    </location>
</feature>
<evidence type="ECO:0000256" key="15">
    <source>
        <dbReference type="SAM" id="SignalP"/>
    </source>
</evidence>
<reference evidence="19" key="1">
    <citation type="submission" date="2017-01" db="EMBL/GenBank/DDBJ databases">
        <title>Comparative genomics of anhydrobiosis in the tardigrade Hypsibius dujardini.</title>
        <authorList>
            <person name="Yoshida Y."/>
            <person name="Koutsovoulos G."/>
            <person name="Laetsch D."/>
            <person name="Stevens L."/>
            <person name="Kumar S."/>
            <person name="Horikawa D."/>
            <person name="Ishino K."/>
            <person name="Komine S."/>
            <person name="Tomita M."/>
            <person name="Blaxter M."/>
            <person name="Arakawa K."/>
        </authorList>
    </citation>
    <scope>NUCLEOTIDE SEQUENCE [LARGE SCALE GENOMIC DNA]</scope>
    <source>
        <strain evidence="19">Z151</strain>
    </source>
</reference>
<dbReference type="SMART" id="SM00642">
    <property type="entry name" value="Aamy"/>
    <property type="match status" value="1"/>
</dbReference>
<dbReference type="GO" id="GO:0004556">
    <property type="term" value="F:alpha-amylase activity"/>
    <property type="evidence" value="ECO:0007669"/>
    <property type="project" value="UniProtKB-UniRule"/>
</dbReference>
<comment type="caution">
    <text evidence="18">The sequence shown here is derived from an EMBL/GenBank/DDBJ whole genome shotgun (WGS) entry which is preliminary data.</text>
</comment>
<dbReference type="Proteomes" id="UP000192578">
    <property type="component" value="Unassembled WGS sequence"/>
</dbReference>
<dbReference type="SUPFAM" id="SSF51011">
    <property type="entry name" value="Glycosyl hydrolase domain"/>
    <property type="match status" value="1"/>
</dbReference>
<keyword evidence="15" id="KW-0732">Signal</keyword>
<evidence type="ECO:0000259" key="16">
    <source>
        <dbReference type="SMART" id="SM00632"/>
    </source>
</evidence>
<dbReference type="GO" id="GO:0005975">
    <property type="term" value="P:carbohydrate metabolic process"/>
    <property type="evidence" value="ECO:0007669"/>
    <property type="project" value="InterPro"/>
</dbReference>
<dbReference type="PRINTS" id="PR00110">
    <property type="entry name" value="ALPHAAMYLASE"/>
</dbReference>
<evidence type="ECO:0000256" key="5">
    <source>
        <dbReference type="ARBA" id="ARBA00011245"/>
    </source>
</evidence>
<dbReference type="InterPro" id="IPR013780">
    <property type="entry name" value="Glyco_hydro_b"/>
</dbReference>
<dbReference type="PANTHER" id="PTHR43447">
    <property type="entry name" value="ALPHA-AMYLASE"/>
    <property type="match status" value="1"/>
</dbReference>
<evidence type="ECO:0000256" key="12">
    <source>
        <dbReference type="ARBA" id="ARBA00023295"/>
    </source>
</evidence>
<evidence type="ECO:0000259" key="17">
    <source>
        <dbReference type="SMART" id="SM00642"/>
    </source>
</evidence>
<evidence type="ECO:0000256" key="6">
    <source>
        <dbReference type="ARBA" id="ARBA00012595"/>
    </source>
</evidence>
<keyword evidence="10" id="KW-0868">Chloride</keyword>
<evidence type="ECO:0000256" key="10">
    <source>
        <dbReference type="ARBA" id="ARBA00023214"/>
    </source>
</evidence>
<proteinExistence type="inferred from homology"/>
<evidence type="ECO:0000256" key="1">
    <source>
        <dbReference type="ARBA" id="ARBA00000548"/>
    </source>
</evidence>
<evidence type="ECO:0000256" key="8">
    <source>
        <dbReference type="ARBA" id="ARBA00022801"/>
    </source>
</evidence>
<feature type="chain" id="PRO_5012800006" description="Alpha-amylase" evidence="15">
    <location>
        <begin position="20"/>
        <end position="533"/>
    </location>
</feature>
<comment type="cofactor">
    <cofactor evidence="2">
        <name>Ca(2+)</name>
        <dbReference type="ChEBI" id="CHEBI:29108"/>
    </cofactor>
</comment>
<dbReference type="InterPro" id="IPR017853">
    <property type="entry name" value="GH"/>
</dbReference>
<dbReference type="SMART" id="SM00632">
    <property type="entry name" value="Aamy_C"/>
    <property type="match status" value="1"/>
</dbReference>
<gene>
    <name evidence="18" type="ORF">BV898_03807</name>
</gene>
<accession>A0A1W0X433</accession>
<keyword evidence="11 14" id="KW-0119">Carbohydrate metabolism</keyword>
<sequence length="533" mass="59165">MASMLVGLAVMLSVATVLGQYDPNIAHGRPRSAYVHLFEWKWTDIALECERFLGPKGFAAVQVSPPNEHAVITNPLYPWWQRYQPVSYKLVSRSGNETEFIDMVTRCNNAGVRIYVDAIINHMSAAGMGVGSAGSSFNSNEKDFPGVPYGPRDFTDDWECTCKDGKIDYSVPACVRNCRLSGLPDLAIYKFHTRVMLRNYFNKLVQIGVAGFRVDAAKHMWPIHLNQLLASVNNLNTQWFPQNSRPFIYSEVINQPNEPITASEYTDSGRVTEFGYGKALSHAVLKGQALANLRTFGDGTGDNWKMINGAVAVSFVDNHDNQRGHGGGGNILTFRQPREYKIANAFMLAHKYGFPQVMSSYNWQQNYGFDSEGVWKDLNDFIGPPHAAGSPPGTTASVVITADGSCDRRVGWICEHRWRQITNMVEFRNVAGSGDQVHWWDNGINKIAFGRGAVGATTAFIAINNEDNRMNEWLVTGLPAGIYCDVISGNLVNGDCTGRRIQVFQDTKALFDISNIYSDNNDPIIAIHVNAKL</sequence>
<comment type="similarity">
    <text evidence="4 13">Belongs to the glycosyl hydrolase 13 family.</text>
</comment>
<dbReference type="InterPro" id="IPR006047">
    <property type="entry name" value="GH13_cat_dom"/>
</dbReference>
<dbReference type="GO" id="GO:0046872">
    <property type="term" value="F:metal ion binding"/>
    <property type="evidence" value="ECO:0007669"/>
    <property type="project" value="UniProtKB-KW"/>
</dbReference>
<evidence type="ECO:0000256" key="2">
    <source>
        <dbReference type="ARBA" id="ARBA00001913"/>
    </source>
</evidence>
<evidence type="ECO:0000256" key="4">
    <source>
        <dbReference type="ARBA" id="ARBA00008061"/>
    </source>
</evidence>
<dbReference type="InterPro" id="IPR006048">
    <property type="entry name" value="A-amylase/branching_C"/>
</dbReference>
<dbReference type="CDD" id="cd11317">
    <property type="entry name" value="AmyAc_bac_euk_AmyA"/>
    <property type="match status" value="1"/>
</dbReference>
<keyword evidence="9" id="KW-0106">Calcium</keyword>
<dbReference type="SMR" id="A0A1W0X433"/>
<organism evidence="18 19">
    <name type="scientific">Hypsibius exemplaris</name>
    <name type="common">Freshwater tardigrade</name>
    <dbReference type="NCBI Taxonomy" id="2072580"/>
    <lineage>
        <taxon>Eukaryota</taxon>
        <taxon>Metazoa</taxon>
        <taxon>Ecdysozoa</taxon>
        <taxon>Tardigrada</taxon>
        <taxon>Eutardigrada</taxon>
        <taxon>Parachela</taxon>
        <taxon>Hypsibioidea</taxon>
        <taxon>Hypsibiidae</taxon>
        <taxon>Hypsibius</taxon>
    </lineage>
</organism>
<evidence type="ECO:0000256" key="13">
    <source>
        <dbReference type="RuleBase" id="RU003615"/>
    </source>
</evidence>
<feature type="domain" description="Alpha-amylase C-terminal" evidence="16">
    <location>
        <begin position="437"/>
        <end position="532"/>
    </location>
</feature>